<sequence>MIRSTDRGYVSAETAVVLPALVLVLVLVLWGVNAGLAQIRCVDAARAGARGLARGESQAASVAAAYAAAPAGARISVATGGDQMRVEVRVEIHPPGVFGARLPGLPVRGTAVAAREPTGPGAP</sequence>
<dbReference type="EMBL" id="JYIK01000735">
    <property type="protein sequence ID" value="KWX09736.1"/>
    <property type="molecule type" value="Genomic_DNA"/>
</dbReference>
<dbReference type="InterPro" id="IPR049790">
    <property type="entry name" value="Rv3655c/TadE"/>
</dbReference>
<keyword evidence="1" id="KW-0472">Membrane</keyword>
<evidence type="ECO:0000256" key="1">
    <source>
        <dbReference type="SAM" id="Phobius"/>
    </source>
</evidence>
<dbReference type="EMBL" id="JYIJ01000019">
    <property type="protein sequence ID" value="KWW97510.1"/>
    <property type="molecule type" value="Genomic_DNA"/>
</dbReference>
<dbReference type="RefSeq" id="WP_066883717.1">
    <property type="nucleotide sequence ID" value="NZ_CP171739.1"/>
</dbReference>
<gene>
    <name evidence="3" type="ORF">TH66_17985</name>
    <name evidence="4" type="ORF">TR74_07815</name>
</gene>
<dbReference type="InterPro" id="IPR012495">
    <property type="entry name" value="TadE-like_dom"/>
</dbReference>
<keyword evidence="1" id="KW-0812">Transmembrane</keyword>
<dbReference type="AlphaFoldDB" id="A0A132NI91"/>
<dbReference type="Pfam" id="PF07811">
    <property type="entry name" value="TadE"/>
    <property type="match status" value="1"/>
</dbReference>
<accession>A0A132NI91</accession>
<evidence type="ECO:0000259" key="2">
    <source>
        <dbReference type="Pfam" id="PF07811"/>
    </source>
</evidence>
<name>A0A132NI91_9ACTN</name>
<dbReference type="NCBIfam" id="NF041390">
    <property type="entry name" value="TadE_Rv3655c"/>
    <property type="match status" value="1"/>
</dbReference>
<dbReference type="PATRIC" id="fig|1469144.8.peg.155"/>
<evidence type="ECO:0000313" key="5">
    <source>
        <dbReference type="Proteomes" id="UP000070598"/>
    </source>
</evidence>
<proteinExistence type="predicted"/>
<evidence type="ECO:0000313" key="3">
    <source>
        <dbReference type="EMBL" id="KWW97510.1"/>
    </source>
</evidence>
<feature type="transmembrane region" description="Helical" evidence="1">
    <location>
        <begin position="12"/>
        <end position="32"/>
    </location>
</feature>
<feature type="domain" description="TadE-like" evidence="2">
    <location>
        <begin position="8"/>
        <end position="50"/>
    </location>
</feature>
<evidence type="ECO:0000313" key="4">
    <source>
        <dbReference type="EMBL" id="KWX09736.1"/>
    </source>
</evidence>
<reference evidence="4 6" key="2">
    <citation type="submission" date="2015-02" db="EMBL/GenBank/DDBJ databases">
        <title>Physiological reanalysis, assessment of diazotrophy, and genome sequences of multiple isolates of Streptomyces thermoautotrophicus.</title>
        <authorList>
            <person name="MacKellar D.C."/>
            <person name="Lieber L."/>
            <person name="Norman J."/>
            <person name="Bolger A."/>
            <person name="Tobin C."/>
            <person name="Murray J.W."/>
            <person name="Prell J."/>
        </authorList>
    </citation>
    <scope>NUCLEOTIDE SEQUENCE [LARGE SCALE GENOMIC DNA]</scope>
    <source>
        <strain evidence="4 6">UBT1</strain>
    </source>
</reference>
<organism evidence="4 5">
    <name type="scientific">Carbonactinospora thermoautotrophica</name>
    <dbReference type="NCBI Taxonomy" id="1469144"/>
    <lineage>
        <taxon>Bacteria</taxon>
        <taxon>Bacillati</taxon>
        <taxon>Actinomycetota</taxon>
        <taxon>Actinomycetes</taxon>
        <taxon>Kitasatosporales</taxon>
        <taxon>Carbonactinosporaceae</taxon>
        <taxon>Carbonactinospora</taxon>
    </lineage>
</organism>
<dbReference type="Proteomes" id="UP000070598">
    <property type="component" value="Unassembled WGS sequence"/>
</dbReference>
<protein>
    <recommendedName>
        <fullName evidence="2">TadE-like domain-containing protein</fullName>
    </recommendedName>
</protein>
<keyword evidence="1" id="KW-1133">Transmembrane helix</keyword>
<comment type="caution">
    <text evidence="4">The sequence shown here is derived from an EMBL/GenBank/DDBJ whole genome shotgun (WGS) entry which is preliminary data.</text>
</comment>
<reference evidence="5" key="1">
    <citation type="submission" date="2015-02" db="EMBL/GenBank/DDBJ databases">
        <title>Physiological reanalysis, assessment of diazotrophy, and genome sequences of multiple isolates of Streptomyces thermoautotrophicus.</title>
        <authorList>
            <person name="MacKellar D.C."/>
            <person name="Lieber L."/>
            <person name="Norman J."/>
            <person name="Bolger A."/>
            <person name="Tobin C."/>
            <person name="Murray J.W."/>
            <person name="Friesen M."/>
            <person name="Prell J."/>
        </authorList>
    </citation>
    <scope>NUCLEOTIDE SEQUENCE [LARGE SCALE GENOMIC DNA]</scope>
    <source>
        <strain evidence="5">UBT1</strain>
    </source>
</reference>
<dbReference type="Proteomes" id="UP000070659">
    <property type="component" value="Unassembled WGS sequence"/>
</dbReference>
<evidence type="ECO:0000313" key="6">
    <source>
        <dbReference type="Proteomes" id="UP000070659"/>
    </source>
</evidence>